<organism evidence="3 4">
    <name type="scientific">Chryseobacterium artocarpi</name>
    <dbReference type="NCBI Taxonomy" id="1414727"/>
    <lineage>
        <taxon>Bacteria</taxon>
        <taxon>Pseudomonadati</taxon>
        <taxon>Bacteroidota</taxon>
        <taxon>Flavobacteriia</taxon>
        <taxon>Flavobacteriales</taxon>
        <taxon>Weeksellaceae</taxon>
        <taxon>Chryseobacterium group</taxon>
        <taxon>Chryseobacterium</taxon>
    </lineage>
</organism>
<reference evidence="3 4" key="1">
    <citation type="submission" date="2016-07" db="EMBL/GenBank/DDBJ databases">
        <authorList>
            <person name="Jeong J.-J."/>
            <person name="Kim D.W."/>
            <person name="Sang M.K."/>
            <person name="Choi I.-G."/>
            <person name="Kim K.D."/>
        </authorList>
    </citation>
    <scope>NUCLEOTIDE SEQUENCE [LARGE SCALE GENOMIC DNA]</scope>
    <source>
        <strain evidence="3 4">UTM-3</strain>
    </source>
</reference>
<dbReference type="Proteomes" id="UP000092651">
    <property type="component" value="Unassembled WGS sequence"/>
</dbReference>
<proteinExistence type="predicted"/>
<keyword evidence="1" id="KW-0472">Membrane</keyword>
<keyword evidence="1" id="KW-0812">Transmembrane</keyword>
<dbReference type="AlphaFoldDB" id="A0A1B8ZBY2"/>
<feature type="transmembrane region" description="Helical" evidence="1">
    <location>
        <begin position="87"/>
        <end position="109"/>
    </location>
</feature>
<feature type="transmembrane region" description="Helical" evidence="1">
    <location>
        <begin position="56"/>
        <end position="75"/>
    </location>
</feature>
<gene>
    <name evidence="3" type="ORF">BBI01_18055</name>
</gene>
<keyword evidence="4" id="KW-1185">Reference proteome</keyword>
<evidence type="ECO:0000313" key="3">
    <source>
        <dbReference type="EMBL" id="OCA69113.1"/>
    </source>
</evidence>
<keyword evidence="2" id="KW-0732">Signal</keyword>
<dbReference type="OrthoDB" id="1029065at2"/>
<dbReference type="RefSeq" id="WP_065396212.1">
    <property type="nucleotide sequence ID" value="NZ_MAYH01000048.1"/>
</dbReference>
<accession>A0A1B8ZBY2</accession>
<sequence>MKNNIKLINKHQTIKKALFSLAFVLVTNMLFAQTGGAGAISSATSDIEEYVEPVSNLVQMIGAIVGIVGGVRIYNKWNNGDQDVNKELIGWGGACIFLLLVPTVIQAFFGI</sequence>
<name>A0A1B8ZBY2_9FLAO</name>
<dbReference type="EMBL" id="MAYH01000048">
    <property type="protein sequence ID" value="OCA69113.1"/>
    <property type="molecule type" value="Genomic_DNA"/>
</dbReference>
<dbReference type="InterPro" id="IPR025408">
    <property type="entry name" value="DUF4134"/>
</dbReference>
<comment type="caution">
    <text evidence="3">The sequence shown here is derived from an EMBL/GenBank/DDBJ whole genome shotgun (WGS) entry which is preliminary data.</text>
</comment>
<keyword evidence="1" id="KW-1133">Transmembrane helix</keyword>
<feature type="chain" id="PRO_5008620405" evidence="2">
    <location>
        <begin position="33"/>
        <end position="111"/>
    </location>
</feature>
<dbReference type="Pfam" id="PF13572">
    <property type="entry name" value="DUF4134"/>
    <property type="match status" value="1"/>
</dbReference>
<feature type="signal peptide" evidence="2">
    <location>
        <begin position="1"/>
        <end position="32"/>
    </location>
</feature>
<evidence type="ECO:0000256" key="2">
    <source>
        <dbReference type="SAM" id="SignalP"/>
    </source>
</evidence>
<protein>
    <submittedName>
        <fullName evidence="3">Plasmid transfer protein</fullName>
    </submittedName>
</protein>
<evidence type="ECO:0000313" key="4">
    <source>
        <dbReference type="Proteomes" id="UP000092651"/>
    </source>
</evidence>
<evidence type="ECO:0000256" key="1">
    <source>
        <dbReference type="SAM" id="Phobius"/>
    </source>
</evidence>